<accession>A0A840G6F8</accession>
<dbReference type="Gene3D" id="3.40.50.150">
    <property type="entry name" value="Vaccinia Virus protein VP39"/>
    <property type="match status" value="1"/>
</dbReference>
<comment type="caution">
    <text evidence="1">The sequence shown here is derived from an EMBL/GenBank/DDBJ whole genome shotgun (WGS) entry which is preliminary data.</text>
</comment>
<gene>
    <name evidence="1" type="ORF">GGD90_000665</name>
</gene>
<keyword evidence="2" id="KW-1185">Reference proteome</keyword>
<dbReference type="Pfam" id="PF13489">
    <property type="entry name" value="Methyltransf_23"/>
    <property type="match status" value="1"/>
</dbReference>
<name>A0A840G6F8_RHOTE</name>
<reference evidence="1 2" key="1">
    <citation type="submission" date="2020-08" db="EMBL/GenBank/DDBJ databases">
        <title>Genome sequencing of Purple Non-Sulfur Bacteria from various extreme environments.</title>
        <authorList>
            <person name="Mayer M."/>
        </authorList>
    </citation>
    <scope>NUCLEOTIDE SEQUENCE [LARGE SCALE GENOMIC DNA]</scope>
    <source>
        <strain evidence="1 2">2761</strain>
    </source>
</reference>
<dbReference type="InterPro" id="IPR029063">
    <property type="entry name" value="SAM-dependent_MTases_sf"/>
</dbReference>
<sequence length="228" mass="25452">MSSLYDVQGALAKGRFRFARRHLGALDGMRVLEIGCGGGWNLLPFADAGCAVRGYDYDEEYLHEGSKRGLDLRMGGLSAALAANEKADLILLSHVLEHFLDPQETLHQIRSLLTDKGVLFVEVPNLFAIRDRLMRSLQGVHTYTFVPRTLERLMNRAGWGRVALNPVIQSLWRPASAREPAPWPVDESLARETQRFLLRWQDAHPLLSRMRAVGERLGAAAATIGLLD</sequence>
<evidence type="ECO:0000313" key="2">
    <source>
        <dbReference type="Proteomes" id="UP000587070"/>
    </source>
</evidence>
<dbReference type="CDD" id="cd02440">
    <property type="entry name" value="AdoMet_MTases"/>
    <property type="match status" value="1"/>
</dbReference>
<dbReference type="RefSeq" id="WP_153115853.1">
    <property type="nucleotide sequence ID" value="NZ_JACIGE010000002.1"/>
</dbReference>
<dbReference type="PANTHER" id="PTHR43861">
    <property type="entry name" value="TRANS-ACONITATE 2-METHYLTRANSFERASE-RELATED"/>
    <property type="match status" value="1"/>
</dbReference>
<organism evidence="1 2">
    <name type="scientific">Rhodocyclus tenuis</name>
    <name type="common">Rhodospirillum tenue</name>
    <dbReference type="NCBI Taxonomy" id="1066"/>
    <lineage>
        <taxon>Bacteria</taxon>
        <taxon>Pseudomonadati</taxon>
        <taxon>Pseudomonadota</taxon>
        <taxon>Betaproteobacteria</taxon>
        <taxon>Rhodocyclales</taxon>
        <taxon>Rhodocyclaceae</taxon>
        <taxon>Rhodocyclus</taxon>
    </lineage>
</organism>
<dbReference type="OrthoDB" id="9801538at2"/>
<protein>
    <submittedName>
        <fullName evidence="1">SAM-dependent methyltransferase</fullName>
    </submittedName>
</protein>
<keyword evidence="1" id="KW-0489">Methyltransferase</keyword>
<evidence type="ECO:0000313" key="1">
    <source>
        <dbReference type="EMBL" id="MBB4246308.1"/>
    </source>
</evidence>
<dbReference type="AlphaFoldDB" id="A0A840G6F8"/>
<dbReference type="GO" id="GO:0032259">
    <property type="term" value="P:methylation"/>
    <property type="evidence" value="ECO:0007669"/>
    <property type="project" value="UniProtKB-KW"/>
</dbReference>
<dbReference type="EMBL" id="JACIGE010000002">
    <property type="protein sequence ID" value="MBB4246308.1"/>
    <property type="molecule type" value="Genomic_DNA"/>
</dbReference>
<dbReference type="Proteomes" id="UP000587070">
    <property type="component" value="Unassembled WGS sequence"/>
</dbReference>
<dbReference type="SUPFAM" id="SSF53335">
    <property type="entry name" value="S-adenosyl-L-methionine-dependent methyltransferases"/>
    <property type="match status" value="1"/>
</dbReference>
<keyword evidence="1" id="KW-0808">Transferase</keyword>
<dbReference type="GO" id="GO:0008168">
    <property type="term" value="F:methyltransferase activity"/>
    <property type="evidence" value="ECO:0007669"/>
    <property type="project" value="UniProtKB-KW"/>
</dbReference>
<proteinExistence type="predicted"/>